<proteinExistence type="predicted"/>
<evidence type="ECO:0000313" key="2">
    <source>
        <dbReference type="Proteomes" id="UP000824262"/>
    </source>
</evidence>
<dbReference type="AlphaFoldDB" id="A0A9D0ZEG2"/>
<reference evidence="1" key="1">
    <citation type="submission" date="2020-10" db="EMBL/GenBank/DDBJ databases">
        <authorList>
            <person name="Gilroy R."/>
        </authorList>
    </citation>
    <scope>NUCLEOTIDE SEQUENCE</scope>
    <source>
        <strain evidence="1">ChiBcolR7-354</strain>
    </source>
</reference>
<dbReference type="Proteomes" id="UP000824262">
    <property type="component" value="Unassembled WGS sequence"/>
</dbReference>
<dbReference type="EMBL" id="DVGA01000075">
    <property type="protein sequence ID" value="HIQ79068.1"/>
    <property type="molecule type" value="Genomic_DNA"/>
</dbReference>
<sequence length="152" mass="16625">MPRTKGLNLRKAAFIAVLALLALSVFLNPHLLYRLQERSAGLRGTYRKISAEAHETTARYLVFNRHGDDFVIYEGGTVLDFGRYSPGGVEGFYSLEGENALYAQLYTGDGEIRLHRGGRAGNLPSGWLADGALLGNRSRDRLGAARLSKAGQ</sequence>
<gene>
    <name evidence="1" type="ORF">IAB77_07405</name>
</gene>
<accession>A0A9D0ZEG2</accession>
<name>A0A9D0ZEG2_9FIRM</name>
<protein>
    <submittedName>
        <fullName evidence="1">Uncharacterized protein</fullName>
    </submittedName>
</protein>
<comment type="caution">
    <text evidence="1">The sequence shown here is derived from an EMBL/GenBank/DDBJ whole genome shotgun (WGS) entry which is preliminary data.</text>
</comment>
<organism evidence="1 2">
    <name type="scientific">Candidatus Scatomorpha intestinavium</name>
    <dbReference type="NCBI Taxonomy" id="2840922"/>
    <lineage>
        <taxon>Bacteria</taxon>
        <taxon>Bacillati</taxon>
        <taxon>Bacillota</taxon>
        <taxon>Clostridia</taxon>
        <taxon>Eubacteriales</taxon>
        <taxon>Candidatus Scatomorpha</taxon>
    </lineage>
</organism>
<reference evidence="1" key="2">
    <citation type="journal article" date="2021" name="PeerJ">
        <title>Extensive microbial diversity within the chicken gut microbiome revealed by metagenomics and culture.</title>
        <authorList>
            <person name="Gilroy R."/>
            <person name="Ravi A."/>
            <person name="Getino M."/>
            <person name="Pursley I."/>
            <person name="Horton D.L."/>
            <person name="Alikhan N.F."/>
            <person name="Baker D."/>
            <person name="Gharbi K."/>
            <person name="Hall N."/>
            <person name="Watson M."/>
            <person name="Adriaenssens E.M."/>
            <person name="Foster-Nyarko E."/>
            <person name="Jarju S."/>
            <person name="Secka A."/>
            <person name="Antonio M."/>
            <person name="Oren A."/>
            <person name="Chaudhuri R.R."/>
            <person name="La Ragione R."/>
            <person name="Hildebrand F."/>
            <person name="Pallen M.J."/>
        </authorList>
    </citation>
    <scope>NUCLEOTIDE SEQUENCE</scope>
    <source>
        <strain evidence="1">ChiBcolR7-354</strain>
    </source>
</reference>
<evidence type="ECO:0000313" key="1">
    <source>
        <dbReference type="EMBL" id="HIQ79068.1"/>
    </source>
</evidence>